<name>A0A2I0IK87_PUNGR</name>
<evidence type="ECO:0000313" key="4">
    <source>
        <dbReference type="EMBL" id="PKI44120.1"/>
    </source>
</evidence>
<dbReference type="PANTHER" id="PTHR22761">
    <property type="entry name" value="CHARGED MULTIVESICULAR BODY PROTEIN"/>
    <property type="match status" value="1"/>
</dbReference>
<evidence type="ECO:0000313" key="5">
    <source>
        <dbReference type="Proteomes" id="UP000233551"/>
    </source>
</evidence>
<reference evidence="4 5" key="1">
    <citation type="submission" date="2017-11" db="EMBL/GenBank/DDBJ databases">
        <title>De-novo sequencing of pomegranate (Punica granatum L.) genome.</title>
        <authorList>
            <person name="Akparov Z."/>
            <person name="Amiraslanov A."/>
            <person name="Hajiyeva S."/>
            <person name="Abbasov M."/>
            <person name="Kaur K."/>
            <person name="Hamwieh A."/>
            <person name="Solovyev V."/>
            <person name="Salamov A."/>
            <person name="Braich B."/>
            <person name="Kosarev P."/>
            <person name="Mahmoud A."/>
            <person name="Hajiyev E."/>
            <person name="Babayeva S."/>
            <person name="Izzatullayeva V."/>
            <person name="Mammadov A."/>
            <person name="Mammadov A."/>
            <person name="Sharifova S."/>
            <person name="Ojaghi J."/>
            <person name="Eynullazada K."/>
            <person name="Bayramov B."/>
            <person name="Abdulazimova A."/>
            <person name="Shahmuradov I."/>
        </authorList>
    </citation>
    <scope>NUCLEOTIDE SEQUENCE [LARGE SCALE GENOMIC DNA]</scope>
    <source>
        <strain evidence="5">cv. AG2017</strain>
        <tissue evidence="4">Leaf</tissue>
    </source>
</reference>
<dbReference type="EMBL" id="PGOL01002944">
    <property type="protein sequence ID" value="PKI44120.1"/>
    <property type="molecule type" value="Genomic_DNA"/>
</dbReference>
<evidence type="ECO:0000256" key="1">
    <source>
        <dbReference type="ARBA" id="ARBA00004177"/>
    </source>
</evidence>
<comment type="subcellular location">
    <subcellularLocation>
        <location evidence="1">Endosome</location>
    </subcellularLocation>
</comment>
<dbReference type="GO" id="GO:0006900">
    <property type="term" value="P:vesicle budding from membrane"/>
    <property type="evidence" value="ECO:0007669"/>
    <property type="project" value="TreeGrafter"/>
</dbReference>
<dbReference type="GO" id="GO:0005771">
    <property type="term" value="C:multivesicular body"/>
    <property type="evidence" value="ECO:0007669"/>
    <property type="project" value="TreeGrafter"/>
</dbReference>
<keyword evidence="3" id="KW-0967">Endosome</keyword>
<protein>
    <recommendedName>
        <fullName evidence="6">Vacuolar protein sorting-associated protein 32 homolog 2-like</fullName>
    </recommendedName>
</protein>
<evidence type="ECO:0000256" key="2">
    <source>
        <dbReference type="ARBA" id="ARBA00006190"/>
    </source>
</evidence>
<evidence type="ECO:0000256" key="3">
    <source>
        <dbReference type="ARBA" id="ARBA00022753"/>
    </source>
</evidence>
<dbReference type="STRING" id="22663.A0A2I0IK87"/>
<sequence length="86" mass="10147">MISRIFGKPKQEPSALATLDKLNETLEMLEKKENLLMKKAAEEVNRAKEYTRMKNKKAAIQCLKKKRLYEQQVEQLGNFQLRIHDQ</sequence>
<dbReference type="GO" id="GO:0032511">
    <property type="term" value="P:late endosome to vacuole transport via multivesicular body sorting pathway"/>
    <property type="evidence" value="ECO:0007669"/>
    <property type="project" value="TreeGrafter"/>
</dbReference>
<feature type="non-terminal residue" evidence="4">
    <location>
        <position position="86"/>
    </location>
</feature>
<dbReference type="Gene3D" id="1.10.287.1060">
    <property type="entry name" value="ESAT-6-like"/>
    <property type="match status" value="1"/>
</dbReference>
<dbReference type="InterPro" id="IPR005024">
    <property type="entry name" value="Snf7_fam"/>
</dbReference>
<comment type="similarity">
    <text evidence="2">Belongs to the SNF7 family.</text>
</comment>
<dbReference type="PANTHER" id="PTHR22761:SF10">
    <property type="entry name" value="GH13992P"/>
    <property type="match status" value="1"/>
</dbReference>
<keyword evidence="5" id="KW-1185">Reference proteome</keyword>
<proteinExistence type="inferred from homology"/>
<dbReference type="Proteomes" id="UP000233551">
    <property type="component" value="Unassembled WGS sequence"/>
</dbReference>
<comment type="caution">
    <text evidence="4">The sequence shown here is derived from an EMBL/GenBank/DDBJ whole genome shotgun (WGS) entry which is preliminary data.</text>
</comment>
<organism evidence="4 5">
    <name type="scientific">Punica granatum</name>
    <name type="common">Pomegranate</name>
    <dbReference type="NCBI Taxonomy" id="22663"/>
    <lineage>
        <taxon>Eukaryota</taxon>
        <taxon>Viridiplantae</taxon>
        <taxon>Streptophyta</taxon>
        <taxon>Embryophyta</taxon>
        <taxon>Tracheophyta</taxon>
        <taxon>Spermatophyta</taxon>
        <taxon>Magnoliopsida</taxon>
        <taxon>eudicotyledons</taxon>
        <taxon>Gunneridae</taxon>
        <taxon>Pentapetalae</taxon>
        <taxon>rosids</taxon>
        <taxon>malvids</taxon>
        <taxon>Myrtales</taxon>
        <taxon>Lythraceae</taxon>
        <taxon>Punica</taxon>
    </lineage>
</organism>
<dbReference type="GO" id="GO:0009898">
    <property type="term" value="C:cytoplasmic side of plasma membrane"/>
    <property type="evidence" value="ECO:0007669"/>
    <property type="project" value="TreeGrafter"/>
</dbReference>
<dbReference type="GO" id="GO:0000815">
    <property type="term" value="C:ESCRT III complex"/>
    <property type="evidence" value="ECO:0007669"/>
    <property type="project" value="TreeGrafter"/>
</dbReference>
<accession>A0A2I0IK87</accession>
<evidence type="ECO:0008006" key="6">
    <source>
        <dbReference type="Google" id="ProtNLM"/>
    </source>
</evidence>
<gene>
    <name evidence="4" type="ORF">CRG98_035464</name>
</gene>
<dbReference type="AlphaFoldDB" id="A0A2I0IK87"/>
<dbReference type="Pfam" id="PF03357">
    <property type="entry name" value="Snf7"/>
    <property type="match status" value="1"/>
</dbReference>